<reference evidence="1 2" key="1">
    <citation type="submission" date="2020-07" db="EMBL/GenBank/DDBJ databases">
        <title>Genomic Encyclopedia of Type Strains, Phase IV (KMG-V): Genome sequencing to study the core and pangenomes of soil and plant-associated prokaryotes.</title>
        <authorList>
            <person name="Whitman W."/>
        </authorList>
    </citation>
    <scope>NUCLEOTIDE SEQUENCE [LARGE SCALE GENOMIC DNA]</scope>
    <source>
        <strain evidence="1 2">RH4WT92</strain>
    </source>
</reference>
<name>A0ABR6ALU3_9HYPH</name>
<evidence type="ECO:0000313" key="1">
    <source>
        <dbReference type="EMBL" id="MBA8850353.1"/>
    </source>
</evidence>
<comment type="caution">
    <text evidence="1">The sequence shown here is derived from an EMBL/GenBank/DDBJ whole genome shotgun (WGS) entry which is preliminary data.</text>
</comment>
<dbReference type="Proteomes" id="UP000578622">
    <property type="component" value="Unassembled WGS sequence"/>
</dbReference>
<protein>
    <submittedName>
        <fullName evidence="1">Uncharacterized protein</fullName>
    </submittedName>
</protein>
<gene>
    <name evidence="1" type="ORF">FHW20_001288</name>
</gene>
<organism evidence="1 2">
    <name type="scientific">Brucella intermedia</name>
    <dbReference type="NCBI Taxonomy" id="94625"/>
    <lineage>
        <taxon>Bacteria</taxon>
        <taxon>Pseudomonadati</taxon>
        <taxon>Pseudomonadota</taxon>
        <taxon>Alphaproteobacteria</taxon>
        <taxon>Hyphomicrobiales</taxon>
        <taxon>Brucellaceae</taxon>
        <taxon>Brucella/Ochrobactrum group</taxon>
        <taxon>Brucella</taxon>
    </lineage>
</organism>
<sequence length="52" mass="6038">MLTHHALKMLNRRTGLTKSQQDLVKQQNLAELRVQRTIAITLCHVGKRDRTD</sequence>
<evidence type="ECO:0000313" key="2">
    <source>
        <dbReference type="Proteomes" id="UP000578622"/>
    </source>
</evidence>
<keyword evidence="2" id="KW-1185">Reference proteome</keyword>
<accession>A0ABR6ALU3</accession>
<proteinExistence type="predicted"/>
<dbReference type="EMBL" id="JACGXG010000002">
    <property type="protein sequence ID" value="MBA8850353.1"/>
    <property type="molecule type" value="Genomic_DNA"/>
</dbReference>